<dbReference type="InterPro" id="IPR052031">
    <property type="entry name" value="Membrane_Transporter-Flippase"/>
</dbReference>
<feature type="transmembrane region" description="Helical" evidence="8">
    <location>
        <begin position="321"/>
        <end position="344"/>
    </location>
</feature>
<protein>
    <submittedName>
        <fullName evidence="9">Putative efflux protein, MATE family</fullName>
    </submittedName>
</protein>
<keyword evidence="3" id="KW-1003">Cell membrane</keyword>
<feature type="transmembrane region" description="Helical" evidence="8">
    <location>
        <begin position="397"/>
        <end position="417"/>
    </location>
</feature>
<feature type="region of interest" description="Disordered" evidence="7">
    <location>
        <begin position="455"/>
        <end position="478"/>
    </location>
</feature>
<keyword evidence="2" id="KW-0813">Transport</keyword>
<keyword evidence="6 8" id="KW-0472">Membrane</keyword>
<dbReference type="OrthoDB" id="7987907at2"/>
<sequence length="478" mass="47816">MRARRGGGPVDLDGDQVIALVLRLSGPAILGISAHALQMLVNAWFVADLGAAAIATIAIAYPVTLLVAALGYGAGIAAASQVARALGAGDRDRADEAASLGFWLCLPAGGAVTAAILADTPAWLGLLGADAPLATAATPYTALATIGTALMLVMIVGGFVVRAQGHARLSGAIMIGSFGLNILLDWVLIRLCGLGTVGAGWAAIGAQAAGAAAYGLHFVRARGPDRIRFRRPGGGRIRPGLLPEALRLAVPATGSSLLAAFAMALFVEAAAPYGDAAVAAQGLALRLVLVAALPLLGMMAGAQAVLGHAGGAGRLDRLHRALGFVTAASLIYGLVVGGLMVALAQPLTALFAQDAETAREGARATAAFAVAFAPVGLQLTAATLFQAIGAPRRAAAVSLAAQGLALIPPLLILPRLFGYDGVLASRIAAELFADGLGLALMLAWLSGAGTRRAGGTAPVEGSEAVEMPPTHEAAHQSA</sequence>
<dbReference type="PANTHER" id="PTHR43549">
    <property type="entry name" value="MULTIDRUG RESISTANCE PROTEIN YPNP-RELATED"/>
    <property type="match status" value="1"/>
</dbReference>
<dbReference type="RefSeq" id="WP_092040984.1">
    <property type="nucleotide sequence ID" value="NZ_FOTK01000011.1"/>
</dbReference>
<feature type="transmembrane region" description="Helical" evidence="8">
    <location>
        <begin position="201"/>
        <end position="221"/>
    </location>
</feature>
<feature type="transmembrane region" description="Helical" evidence="8">
    <location>
        <begin position="245"/>
        <end position="267"/>
    </location>
</feature>
<keyword evidence="5 8" id="KW-1133">Transmembrane helix</keyword>
<evidence type="ECO:0000313" key="9">
    <source>
        <dbReference type="EMBL" id="SFL82234.1"/>
    </source>
</evidence>
<dbReference type="PIRSF" id="PIRSF006603">
    <property type="entry name" value="DinF"/>
    <property type="match status" value="1"/>
</dbReference>
<name>A0A1I4KTV9_9HYPH</name>
<evidence type="ECO:0000313" key="10">
    <source>
        <dbReference type="Proteomes" id="UP000199048"/>
    </source>
</evidence>
<accession>A0A1I4KTV9</accession>
<evidence type="ECO:0000256" key="7">
    <source>
        <dbReference type="SAM" id="MobiDB-lite"/>
    </source>
</evidence>
<dbReference type="GO" id="GO:0042910">
    <property type="term" value="F:xenobiotic transmembrane transporter activity"/>
    <property type="evidence" value="ECO:0007669"/>
    <property type="project" value="InterPro"/>
</dbReference>
<evidence type="ECO:0000256" key="5">
    <source>
        <dbReference type="ARBA" id="ARBA00022989"/>
    </source>
</evidence>
<feature type="transmembrane region" description="Helical" evidence="8">
    <location>
        <begin position="138"/>
        <end position="160"/>
    </location>
</feature>
<feature type="transmembrane region" description="Helical" evidence="8">
    <location>
        <begin position="51"/>
        <end position="79"/>
    </location>
</feature>
<organism evidence="9 10">
    <name type="scientific">Methylobacterium pseudosasicola</name>
    <dbReference type="NCBI Taxonomy" id="582667"/>
    <lineage>
        <taxon>Bacteria</taxon>
        <taxon>Pseudomonadati</taxon>
        <taxon>Pseudomonadota</taxon>
        <taxon>Alphaproteobacteria</taxon>
        <taxon>Hyphomicrobiales</taxon>
        <taxon>Methylobacteriaceae</taxon>
        <taxon>Methylobacterium</taxon>
    </lineage>
</organism>
<dbReference type="GO" id="GO:0015297">
    <property type="term" value="F:antiporter activity"/>
    <property type="evidence" value="ECO:0007669"/>
    <property type="project" value="InterPro"/>
</dbReference>
<dbReference type="PANTHER" id="PTHR43549:SF3">
    <property type="entry name" value="MULTIDRUG RESISTANCE PROTEIN YPNP-RELATED"/>
    <property type="match status" value="1"/>
</dbReference>
<keyword evidence="4 8" id="KW-0812">Transmembrane</keyword>
<evidence type="ECO:0000256" key="4">
    <source>
        <dbReference type="ARBA" id="ARBA00022692"/>
    </source>
</evidence>
<keyword evidence="10" id="KW-1185">Reference proteome</keyword>
<feature type="transmembrane region" description="Helical" evidence="8">
    <location>
        <begin position="364"/>
        <end position="385"/>
    </location>
</feature>
<dbReference type="InterPro" id="IPR002528">
    <property type="entry name" value="MATE_fam"/>
</dbReference>
<evidence type="ECO:0000256" key="6">
    <source>
        <dbReference type="ARBA" id="ARBA00023136"/>
    </source>
</evidence>
<evidence type="ECO:0000256" key="8">
    <source>
        <dbReference type="SAM" id="Phobius"/>
    </source>
</evidence>
<feature type="transmembrane region" description="Helical" evidence="8">
    <location>
        <begin position="100"/>
        <end position="118"/>
    </location>
</feature>
<evidence type="ECO:0000256" key="2">
    <source>
        <dbReference type="ARBA" id="ARBA00022448"/>
    </source>
</evidence>
<comment type="subcellular location">
    <subcellularLocation>
        <location evidence="1">Cell inner membrane</location>
        <topology evidence="1">Multi-pass membrane protein</topology>
    </subcellularLocation>
</comment>
<dbReference type="GO" id="GO:0005886">
    <property type="term" value="C:plasma membrane"/>
    <property type="evidence" value="ECO:0007669"/>
    <property type="project" value="UniProtKB-SubCell"/>
</dbReference>
<evidence type="ECO:0000256" key="1">
    <source>
        <dbReference type="ARBA" id="ARBA00004429"/>
    </source>
</evidence>
<dbReference type="EMBL" id="FOTK01000011">
    <property type="protein sequence ID" value="SFL82234.1"/>
    <property type="molecule type" value="Genomic_DNA"/>
</dbReference>
<dbReference type="Pfam" id="PF01554">
    <property type="entry name" value="MatE"/>
    <property type="match status" value="2"/>
</dbReference>
<reference evidence="10" key="1">
    <citation type="submission" date="2016-10" db="EMBL/GenBank/DDBJ databases">
        <authorList>
            <person name="Varghese N."/>
            <person name="Submissions S."/>
        </authorList>
    </citation>
    <scope>NUCLEOTIDE SEQUENCE [LARGE SCALE GENOMIC DNA]</scope>
    <source>
        <strain evidence="10">BL36</strain>
    </source>
</reference>
<dbReference type="Proteomes" id="UP000199048">
    <property type="component" value="Unassembled WGS sequence"/>
</dbReference>
<dbReference type="AlphaFoldDB" id="A0A1I4KTV9"/>
<dbReference type="InterPro" id="IPR048279">
    <property type="entry name" value="MdtK-like"/>
</dbReference>
<feature type="transmembrane region" description="Helical" evidence="8">
    <location>
        <begin position="423"/>
        <end position="445"/>
    </location>
</feature>
<gene>
    <name evidence="9" type="ORF">SAMN05192568_1011141</name>
</gene>
<proteinExistence type="predicted"/>
<evidence type="ECO:0000256" key="3">
    <source>
        <dbReference type="ARBA" id="ARBA00022475"/>
    </source>
</evidence>
<feature type="transmembrane region" description="Helical" evidence="8">
    <location>
        <begin position="20"/>
        <end position="45"/>
    </location>
</feature>
<feature type="transmembrane region" description="Helical" evidence="8">
    <location>
        <begin position="172"/>
        <end position="189"/>
    </location>
</feature>
<feature type="transmembrane region" description="Helical" evidence="8">
    <location>
        <begin position="287"/>
        <end position="309"/>
    </location>
</feature>
<dbReference type="STRING" id="582667.SAMN05192568_1011141"/>